<proteinExistence type="predicted"/>
<dbReference type="Proteomes" id="UP000194236">
    <property type="component" value="Unassembled WGS sequence"/>
</dbReference>
<reference evidence="1 2" key="1">
    <citation type="submission" date="2017-03" db="EMBL/GenBank/DDBJ databases">
        <title>Genome Survey of Euroglyphus maynei.</title>
        <authorList>
            <person name="Arlian L.G."/>
            <person name="Morgan M.S."/>
            <person name="Rider S.D."/>
        </authorList>
    </citation>
    <scope>NUCLEOTIDE SEQUENCE [LARGE SCALE GENOMIC DNA]</scope>
    <source>
        <strain evidence="1">Arlian Lab</strain>
        <tissue evidence="1">Whole body</tissue>
    </source>
</reference>
<sequence length="345" mass="38709">MAAVIATAIISLATEPITAEQLVRNKRGLSDFFKRFWSIRKKINPMPYQPQSSIYPSSLNQDYLLSQASNYYPIYQPSSQYGPQYGPQFFSESAPVGQANQIDYQEYPLRQVANNYYPSASSQYQQQPEYQRGNLQEMNGYQNSQTIQPDESVQKASYYYPNQGQIGTSPYTFHANPSQANTFNSKPYGNQPGTLDVHQVLDQFIRSAGLSPQGDHENANKDRAYNEDKALSVKKLYSYPFYFSSSGDRPYTIRRQSFDEGNYVDEQPTSKVTVKRVSKPVSAAKIDSVSKKQTQPVQTLTDNDSVAAVLLDDESSFIAKNAAALQDFLANKPSQNNSSDAQADN</sequence>
<evidence type="ECO:0000313" key="1">
    <source>
        <dbReference type="EMBL" id="OTF80869.1"/>
    </source>
</evidence>
<dbReference type="AlphaFoldDB" id="A0A1Y3BIW6"/>
<dbReference type="OrthoDB" id="6516871at2759"/>
<accession>A0A1Y3BIW6</accession>
<comment type="caution">
    <text evidence="1">The sequence shown here is derived from an EMBL/GenBank/DDBJ whole genome shotgun (WGS) entry which is preliminary data.</text>
</comment>
<gene>
    <name evidence="1" type="ORF">BLA29_002000</name>
</gene>
<protein>
    <submittedName>
        <fullName evidence="1">Uncharacterized protein</fullName>
    </submittedName>
</protein>
<evidence type="ECO:0000313" key="2">
    <source>
        <dbReference type="Proteomes" id="UP000194236"/>
    </source>
</evidence>
<dbReference type="EMBL" id="MUJZ01016230">
    <property type="protein sequence ID" value="OTF80869.1"/>
    <property type="molecule type" value="Genomic_DNA"/>
</dbReference>
<keyword evidence="2" id="KW-1185">Reference proteome</keyword>
<name>A0A1Y3BIW6_EURMA</name>
<organism evidence="1 2">
    <name type="scientific">Euroglyphus maynei</name>
    <name type="common">Mayne's house dust mite</name>
    <dbReference type="NCBI Taxonomy" id="6958"/>
    <lineage>
        <taxon>Eukaryota</taxon>
        <taxon>Metazoa</taxon>
        <taxon>Ecdysozoa</taxon>
        <taxon>Arthropoda</taxon>
        <taxon>Chelicerata</taxon>
        <taxon>Arachnida</taxon>
        <taxon>Acari</taxon>
        <taxon>Acariformes</taxon>
        <taxon>Sarcoptiformes</taxon>
        <taxon>Astigmata</taxon>
        <taxon>Psoroptidia</taxon>
        <taxon>Analgoidea</taxon>
        <taxon>Pyroglyphidae</taxon>
        <taxon>Pyroglyphinae</taxon>
        <taxon>Euroglyphus</taxon>
    </lineage>
</organism>